<evidence type="ECO:0000313" key="2">
    <source>
        <dbReference type="EMBL" id="SCZ02103.1"/>
    </source>
</evidence>
<accession>A0A1G5KN67</accession>
<organism evidence="2 3">
    <name type="scientific">Microvirga guangxiensis</name>
    <dbReference type="NCBI Taxonomy" id="549386"/>
    <lineage>
        <taxon>Bacteria</taxon>
        <taxon>Pseudomonadati</taxon>
        <taxon>Pseudomonadota</taxon>
        <taxon>Alphaproteobacteria</taxon>
        <taxon>Hyphomicrobiales</taxon>
        <taxon>Methylobacteriaceae</taxon>
        <taxon>Microvirga</taxon>
    </lineage>
</organism>
<dbReference type="AlphaFoldDB" id="A0A1G5KN67"/>
<sequence>MLKAFVLASALSIPISALADPCPNAQTAKQGFILERQGTKANVRPASDHFIHVTNHYPSGKKQDVIYYKGLLPISRFDDTTQSISIPVSDVRTVFPLTLKARRAVTYAPATPSKVGALVSLELTVMGMEEIGIGSCSYEVLAVHHRYMNAEGKTTSEHTDLYSPALGFVLAKRYPERGGRHTLVQYQSIKPLGRGPF</sequence>
<feature type="chain" id="PRO_5011545471" evidence="1">
    <location>
        <begin position="20"/>
        <end position="197"/>
    </location>
</feature>
<dbReference type="STRING" id="549386.SAMN02927923_03456"/>
<keyword evidence="3" id="KW-1185">Reference proteome</keyword>
<name>A0A1G5KN67_9HYPH</name>
<reference evidence="2 3" key="1">
    <citation type="submission" date="2016-10" db="EMBL/GenBank/DDBJ databases">
        <authorList>
            <person name="de Groot N.N."/>
        </authorList>
    </citation>
    <scope>NUCLEOTIDE SEQUENCE [LARGE SCALE GENOMIC DNA]</scope>
    <source>
        <strain evidence="2 3">CGMCC 1.7666</strain>
    </source>
</reference>
<feature type="signal peptide" evidence="1">
    <location>
        <begin position="1"/>
        <end position="19"/>
    </location>
</feature>
<dbReference type="Proteomes" id="UP000199569">
    <property type="component" value="Unassembled WGS sequence"/>
</dbReference>
<keyword evidence="1" id="KW-0732">Signal</keyword>
<dbReference type="EMBL" id="FMVJ01000011">
    <property type="protein sequence ID" value="SCZ02103.1"/>
    <property type="molecule type" value="Genomic_DNA"/>
</dbReference>
<protein>
    <submittedName>
        <fullName evidence="2">Uncharacterized protein</fullName>
    </submittedName>
</protein>
<evidence type="ECO:0000256" key="1">
    <source>
        <dbReference type="SAM" id="SignalP"/>
    </source>
</evidence>
<evidence type="ECO:0000313" key="3">
    <source>
        <dbReference type="Proteomes" id="UP000199569"/>
    </source>
</evidence>
<gene>
    <name evidence="2" type="ORF">SAMN02927923_03456</name>
</gene>
<proteinExistence type="predicted"/>